<accession>A0A9D5BHX3</accession>
<evidence type="ECO:0008006" key="3">
    <source>
        <dbReference type="Google" id="ProtNLM"/>
    </source>
</evidence>
<gene>
    <name evidence="1" type="ORF">KIW84_012577</name>
</gene>
<dbReference type="Gramene" id="Psat01G0257700-T1">
    <property type="protein sequence ID" value="KAI5443998.1"/>
    <property type="gene ID" value="KIW84_012577"/>
</dbReference>
<reference evidence="1 2" key="1">
    <citation type="journal article" date="2022" name="Nat. Genet.">
        <title>Improved pea reference genome and pan-genome highlight genomic features and evolutionary characteristics.</title>
        <authorList>
            <person name="Yang T."/>
            <person name="Liu R."/>
            <person name="Luo Y."/>
            <person name="Hu S."/>
            <person name="Wang D."/>
            <person name="Wang C."/>
            <person name="Pandey M.K."/>
            <person name="Ge S."/>
            <person name="Xu Q."/>
            <person name="Li N."/>
            <person name="Li G."/>
            <person name="Huang Y."/>
            <person name="Saxena R.K."/>
            <person name="Ji Y."/>
            <person name="Li M."/>
            <person name="Yan X."/>
            <person name="He Y."/>
            <person name="Liu Y."/>
            <person name="Wang X."/>
            <person name="Xiang C."/>
            <person name="Varshney R.K."/>
            <person name="Ding H."/>
            <person name="Gao S."/>
            <person name="Zong X."/>
        </authorList>
    </citation>
    <scope>NUCLEOTIDE SEQUENCE [LARGE SCALE GENOMIC DNA]</scope>
    <source>
        <strain evidence="1 2">cv. Zhongwan 6</strain>
    </source>
</reference>
<dbReference type="Proteomes" id="UP001058974">
    <property type="component" value="Chromosome 1"/>
</dbReference>
<proteinExistence type="predicted"/>
<protein>
    <recommendedName>
        <fullName evidence="3">RNA-directed DNA polymerase (Reverse transcriptase)</fullName>
    </recommendedName>
</protein>
<evidence type="ECO:0000313" key="1">
    <source>
        <dbReference type="EMBL" id="KAI5443998.1"/>
    </source>
</evidence>
<name>A0A9D5BHX3_PEA</name>
<organism evidence="1 2">
    <name type="scientific">Pisum sativum</name>
    <name type="common">Garden pea</name>
    <name type="synonym">Lathyrus oleraceus</name>
    <dbReference type="NCBI Taxonomy" id="3888"/>
    <lineage>
        <taxon>Eukaryota</taxon>
        <taxon>Viridiplantae</taxon>
        <taxon>Streptophyta</taxon>
        <taxon>Embryophyta</taxon>
        <taxon>Tracheophyta</taxon>
        <taxon>Spermatophyta</taxon>
        <taxon>Magnoliopsida</taxon>
        <taxon>eudicotyledons</taxon>
        <taxon>Gunneridae</taxon>
        <taxon>Pentapetalae</taxon>
        <taxon>rosids</taxon>
        <taxon>fabids</taxon>
        <taxon>Fabales</taxon>
        <taxon>Fabaceae</taxon>
        <taxon>Papilionoideae</taxon>
        <taxon>50 kb inversion clade</taxon>
        <taxon>NPAAA clade</taxon>
        <taxon>Hologalegina</taxon>
        <taxon>IRL clade</taxon>
        <taxon>Fabeae</taxon>
        <taxon>Lathyrus</taxon>
    </lineage>
</organism>
<comment type="caution">
    <text evidence="1">The sequence shown here is derived from an EMBL/GenBank/DDBJ whole genome shotgun (WGS) entry which is preliminary data.</text>
</comment>
<keyword evidence="2" id="KW-1185">Reference proteome</keyword>
<evidence type="ECO:0000313" key="2">
    <source>
        <dbReference type="Proteomes" id="UP001058974"/>
    </source>
</evidence>
<dbReference type="AlphaFoldDB" id="A0A9D5BHX3"/>
<sequence>NKTSFDNVQENVLQAKKSLSDIQLEIASVGQFDALQVLQKKAQADMDSTLNIEEYFWKEKARLNCNLLGDRKSKFFHIYAQIRKKTKLISSLYINNIVVTDRTHLENHIEDHFKNLFNNLVVVQDNGLIEETIPCLVNDSTNDILAMIPTELEIHNVVMNLNSDSAPRPDGFGAFFYQFYWEVIKSNVIKVEFSWSNR</sequence>
<dbReference type="EMBL" id="JAMSHJ010000001">
    <property type="protein sequence ID" value="KAI5443998.1"/>
    <property type="molecule type" value="Genomic_DNA"/>
</dbReference>
<feature type="non-terminal residue" evidence="1">
    <location>
        <position position="1"/>
    </location>
</feature>